<accession>A0A8B8GIX2</accession>
<dbReference type="InterPro" id="IPR047155">
    <property type="entry name" value="COMMD4/6/7/8"/>
</dbReference>
<dbReference type="AlphaFoldDB" id="A0A8B8GIX2"/>
<dbReference type="OrthoDB" id="284322at2759"/>
<reference evidence="2 3" key="1">
    <citation type="submission" date="2025-04" db="UniProtKB">
        <authorList>
            <consortium name="RefSeq"/>
        </authorList>
    </citation>
    <scope>IDENTIFICATION</scope>
    <source>
        <tissue evidence="2 3">Whole body</tissue>
    </source>
</reference>
<dbReference type="RefSeq" id="XP_025422870.1">
    <property type="nucleotide sequence ID" value="XM_025567085.1"/>
</dbReference>
<protein>
    <submittedName>
        <fullName evidence="2 3">COMM domain-containing protein 4</fullName>
    </submittedName>
</protein>
<dbReference type="RefSeq" id="XP_025422869.1">
    <property type="nucleotide sequence ID" value="XM_025567084.1"/>
</dbReference>
<gene>
    <name evidence="2 3" type="primary">LOC112692412</name>
</gene>
<proteinExistence type="predicted"/>
<dbReference type="Pfam" id="PF21672">
    <property type="entry name" value="COMM_HN"/>
    <property type="match status" value="1"/>
</dbReference>
<evidence type="ECO:0000313" key="1">
    <source>
        <dbReference type="Proteomes" id="UP000694846"/>
    </source>
</evidence>
<dbReference type="Proteomes" id="UP000694846">
    <property type="component" value="Unplaced"/>
</dbReference>
<keyword evidence="1" id="KW-1185">Reference proteome</keyword>
<dbReference type="PANTHER" id="PTHR16231:SF4">
    <property type="entry name" value="COMM DOMAIN-CONTAINING PROTEIN 4"/>
    <property type="match status" value="1"/>
</dbReference>
<name>A0A8B8GIX2_9HEMI</name>
<sequence length="192" mass="21592">MKFKFCGGGDCPEWLLVQINALSRMTSIKMKLLAQCTVNLLLGEPFNFEKAKELMADAKLDVENCKACVAAITFILKNSACHAVSQNYLSNELQQIGLPREHASALCKVYLDNISQITKVLKNESLQIGRLNYANLSKGNDGEYLMTLQFSSTPNKSEEQIFTLTREQIQLLISEFSSVNNRMNELARECKE</sequence>
<dbReference type="PANTHER" id="PTHR16231">
    <property type="entry name" value="COMM DOMAIN-CONTAINING PROTEIN 4-8 FAMILY MEMBER"/>
    <property type="match status" value="1"/>
</dbReference>
<dbReference type="GeneID" id="112692412"/>
<evidence type="ECO:0000313" key="2">
    <source>
        <dbReference type="RefSeq" id="XP_025422869.1"/>
    </source>
</evidence>
<evidence type="ECO:0000313" key="3">
    <source>
        <dbReference type="RefSeq" id="XP_025422870.1"/>
    </source>
</evidence>
<organism evidence="1 3">
    <name type="scientific">Sipha flava</name>
    <name type="common">yellow sugarcane aphid</name>
    <dbReference type="NCBI Taxonomy" id="143950"/>
    <lineage>
        <taxon>Eukaryota</taxon>
        <taxon>Metazoa</taxon>
        <taxon>Ecdysozoa</taxon>
        <taxon>Arthropoda</taxon>
        <taxon>Hexapoda</taxon>
        <taxon>Insecta</taxon>
        <taxon>Pterygota</taxon>
        <taxon>Neoptera</taxon>
        <taxon>Paraneoptera</taxon>
        <taxon>Hemiptera</taxon>
        <taxon>Sternorrhyncha</taxon>
        <taxon>Aphidomorpha</taxon>
        <taxon>Aphidoidea</taxon>
        <taxon>Aphididae</taxon>
        <taxon>Sipha</taxon>
    </lineage>
</organism>